<feature type="transmembrane region" description="Helical" evidence="1">
    <location>
        <begin position="37"/>
        <end position="57"/>
    </location>
</feature>
<feature type="transmembrane region" description="Helical" evidence="1">
    <location>
        <begin position="69"/>
        <end position="87"/>
    </location>
</feature>
<comment type="caution">
    <text evidence="2">The sequence shown here is derived from an EMBL/GenBank/DDBJ whole genome shotgun (WGS) entry which is preliminary data.</text>
</comment>
<dbReference type="AlphaFoldDB" id="A0A7C5NSP4"/>
<name>A0A7C5NSP4_THELI</name>
<proteinExistence type="predicted"/>
<evidence type="ECO:0000256" key="1">
    <source>
        <dbReference type="SAM" id="Phobius"/>
    </source>
</evidence>
<dbReference type="EMBL" id="DRTU01000032">
    <property type="protein sequence ID" value="HHH99985.1"/>
    <property type="molecule type" value="Genomic_DNA"/>
</dbReference>
<keyword evidence="1" id="KW-0472">Membrane</keyword>
<feature type="transmembrane region" description="Helical" evidence="1">
    <location>
        <begin position="6"/>
        <end position="25"/>
    </location>
</feature>
<keyword evidence="1" id="KW-0812">Transmembrane</keyword>
<gene>
    <name evidence="2" type="ORF">ENL40_00650</name>
</gene>
<reference evidence="2" key="1">
    <citation type="journal article" date="2020" name="mSystems">
        <title>Genome- and Community-Level Interaction Insights into Carbon Utilization and Element Cycling Functions of Hydrothermarchaeota in Hydrothermal Sediment.</title>
        <authorList>
            <person name="Zhou Z."/>
            <person name="Liu Y."/>
            <person name="Xu W."/>
            <person name="Pan J."/>
            <person name="Luo Z.H."/>
            <person name="Li M."/>
        </authorList>
    </citation>
    <scope>NUCLEOTIDE SEQUENCE [LARGE SCALE GENOMIC DNA]</scope>
    <source>
        <strain evidence="2">HyVt-93</strain>
    </source>
</reference>
<protein>
    <submittedName>
        <fullName evidence="2">Uncharacterized protein</fullName>
    </submittedName>
</protein>
<keyword evidence="1" id="KW-1133">Transmembrane helix</keyword>
<organism evidence="2">
    <name type="scientific">Thermococcus litoralis</name>
    <dbReference type="NCBI Taxonomy" id="2265"/>
    <lineage>
        <taxon>Archaea</taxon>
        <taxon>Methanobacteriati</taxon>
        <taxon>Methanobacteriota</taxon>
        <taxon>Thermococci</taxon>
        <taxon>Thermococcales</taxon>
        <taxon>Thermococcaceae</taxon>
        <taxon>Thermococcus</taxon>
    </lineage>
</organism>
<dbReference type="Proteomes" id="UP000886217">
    <property type="component" value="Unassembled WGS sequence"/>
</dbReference>
<sequence length="90" mass="10163">MIDSLGYLLDGFVIILGAMLSVAAWKAYRKSGMKSILLLFLAFLMFVAKKVIENLHLIKISLSSEILDVISTTFELLILILFFIALIRRD</sequence>
<evidence type="ECO:0000313" key="2">
    <source>
        <dbReference type="EMBL" id="HHH99985.1"/>
    </source>
</evidence>
<accession>A0A7C5NSP4</accession>